<dbReference type="EMBL" id="BDIP01010764">
    <property type="protein sequence ID" value="GCA65335.1"/>
    <property type="molecule type" value="Genomic_DNA"/>
</dbReference>
<organism evidence="1 2">
    <name type="scientific">Kipferlia bialata</name>
    <dbReference type="NCBI Taxonomy" id="797122"/>
    <lineage>
        <taxon>Eukaryota</taxon>
        <taxon>Metamonada</taxon>
        <taxon>Carpediemonas-like organisms</taxon>
        <taxon>Kipferlia</taxon>
    </lineage>
</organism>
<protein>
    <submittedName>
        <fullName evidence="1">Uncharacterized protein</fullName>
    </submittedName>
</protein>
<keyword evidence="2" id="KW-1185">Reference proteome</keyword>
<evidence type="ECO:0000313" key="1">
    <source>
        <dbReference type="EMBL" id="GCA65335.1"/>
    </source>
</evidence>
<reference evidence="1 2" key="1">
    <citation type="journal article" date="2018" name="PLoS ONE">
        <title>The draft genome of Kipferlia bialata reveals reductive genome evolution in fornicate parasites.</title>
        <authorList>
            <person name="Tanifuji G."/>
            <person name="Takabayashi S."/>
            <person name="Kume K."/>
            <person name="Takagi M."/>
            <person name="Nakayama T."/>
            <person name="Kamikawa R."/>
            <person name="Inagaki Y."/>
            <person name="Hashimoto T."/>
        </authorList>
    </citation>
    <scope>NUCLEOTIDE SEQUENCE [LARGE SCALE GENOMIC DNA]</scope>
    <source>
        <strain evidence="1">NY0173</strain>
    </source>
</reference>
<dbReference type="AlphaFoldDB" id="A0A391NW49"/>
<name>A0A391NW49_9EUKA</name>
<sequence>MVSFHPSEGWTVAGGDVPTPPEYLYVWSIGVGHYGIVCYEKETPGAYTWSAYDTISGETMRLPDLEFSCRMGMFYPALAVPSYPDKLHYIDPALVYPHSDLKWGIIPPSAVVVPADE</sequence>
<dbReference type="Proteomes" id="UP000265618">
    <property type="component" value="Unassembled WGS sequence"/>
</dbReference>
<comment type="caution">
    <text evidence="1">The sequence shown here is derived from an EMBL/GenBank/DDBJ whole genome shotgun (WGS) entry which is preliminary data.</text>
</comment>
<evidence type="ECO:0000313" key="2">
    <source>
        <dbReference type="Proteomes" id="UP000265618"/>
    </source>
</evidence>
<proteinExistence type="predicted"/>
<accession>A0A391NW49</accession>
<gene>
    <name evidence="1" type="ORF">KIPB_016888</name>
</gene>